<keyword evidence="1" id="KW-0119">Carbohydrate metabolism</keyword>
<protein>
    <submittedName>
        <fullName evidence="3">Sugar phosphate isomerase/epimerase</fullName>
    </submittedName>
</protein>
<name>A0A7M1SSN4_9MICO</name>
<gene>
    <name evidence="3" type="ORF">IM660_18560</name>
</gene>
<dbReference type="Gene3D" id="3.20.20.150">
    <property type="entry name" value="Divalent-metal-dependent TIM barrel enzymes"/>
    <property type="match status" value="1"/>
</dbReference>
<dbReference type="GO" id="GO:0016853">
    <property type="term" value="F:isomerase activity"/>
    <property type="evidence" value="ECO:0007669"/>
    <property type="project" value="UniProtKB-KW"/>
</dbReference>
<dbReference type="KEGG" id="halt:IM660_18560"/>
<feature type="domain" description="Xylose isomerase-like TIM barrel" evidence="2">
    <location>
        <begin position="22"/>
        <end position="266"/>
    </location>
</feature>
<accession>A0A7M1SSN4</accession>
<dbReference type="SUPFAM" id="SSF51658">
    <property type="entry name" value="Xylose isomerase-like"/>
    <property type="match status" value="1"/>
</dbReference>
<dbReference type="Proteomes" id="UP000593758">
    <property type="component" value="Chromosome"/>
</dbReference>
<dbReference type="PANTHER" id="PTHR12110">
    <property type="entry name" value="HYDROXYPYRUVATE ISOMERASE"/>
    <property type="match status" value="1"/>
</dbReference>
<dbReference type="Pfam" id="PF01261">
    <property type="entry name" value="AP_endonuc_2"/>
    <property type="match status" value="1"/>
</dbReference>
<evidence type="ECO:0000313" key="4">
    <source>
        <dbReference type="Proteomes" id="UP000593758"/>
    </source>
</evidence>
<keyword evidence="3" id="KW-0413">Isomerase</keyword>
<dbReference type="InterPro" id="IPR036237">
    <property type="entry name" value="Xyl_isomerase-like_sf"/>
</dbReference>
<dbReference type="RefSeq" id="WP_193497235.1">
    <property type="nucleotide sequence ID" value="NZ_CP063169.1"/>
</dbReference>
<proteinExistence type="predicted"/>
<dbReference type="InterPro" id="IPR050312">
    <property type="entry name" value="IolE/XylAMocC-like"/>
</dbReference>
<evidence type="ECO:0000313" key="3">
    <source>
        <dbReference type="EMBL" id="QOR70560.1"/>
    </source>
</evidence>
<sequence>MIRAAGHTMATPDATLEEALVLLAEIGFEGVEIICADDYPCGLPTRPTTAQLTSVRSAAEQLGLAVANVVPYVRPINARDERTRLGHVDEMRRCLDIAAAIGSLSVRVWAGVDPEPGHETEQQELLVDSLRRLAGHAADLDVRLNVENHMGSHAISGAITTEIVQEVGSPYVGILYDPANLLVLGDADYQEAFTLQAPYIGHVHFKDVDVLGGGKHMPRLVGEGEVPWAWILPALAASGYSGFVSTEFEKRWHPQELPPSREGLQHELAQLRWMLSAPDDRVGA</sequence>
<reference evidence="3 4" key="1">
    <citation type="submission" date="2020-10" db="EMBL/GenBank/DDBJ databases">
        <title>Haloactinobacterium sp. RN3S43, a bacterium isolated from saline soil.</title>
        <authorList>
            <person name="Sun J.-Q."/>
        </authorList>
    </citation>
    <scope>NUCLEOTIDE SEQUENCE [LARGE SCALE GENOMIC DNA]</scope>
    <source>
        <strain evidence="3 4">RN3S43</strain>
    </source>
</reference>
<dbReference type="AlphaFoldDB" id="A0A7M1SSN4"/>
<organism evidence="3 4">
    <name type="scientific">Ruania alkalisoli</name>
    <dbReference type="NCBI Taxonomy" id="2779775"/>
    <lineage>
        <taxon>Bacteria</taxon>
        <taxon>Bacillati</taxon>
        <taxon>Actinomycetota</taxon>
        <taxon>Actinomycetes</taxon>
        <taxon>Micrococcales</taxon>
        <taxon>Ruaniaceae</taxon>
        <taxon>Ruania</taxon>
    </lineage>
</organism>
<dbReference type="InterPro" id="IPR013022">
    <property type="entry name" value="Xyl_isomerase-like_TIM-brl"/>
</dbReference>
<dbReference type="EMBL" id="CP063169">
    <property type="protein sequence ID" value="QOR70560.1"/>
    <property type="molecule type" value="Genomic_DNA"/>
</dbReference>
<keyword evidence="4" id="KW-1185">Reference proteome</keyword>
<dbReference type="PANTHER" id="PTHR12110:SF53">
    <property type="entry name" value="BLR5974 PROTEIN"/>
    <property type="match status" value="1"/>
</dbReference>
<evidence type="ECO:0000259" key="2">
    <source>
        <dbReference type="Pfam" id="PF01261"/>
    </source>
</evidence>
<evidence type="ECO:0000256" key="1">
    <source>
        <dbReference type="ARBA" id="ARBA00023277"/>
    </source>
</evidence>